<dbReference type="PANTHER" id="PTHR48125">
    <property type="entry name" value="LP07818P1"/>
    <property type="match status" value="1"/>
</dbReference>
<dbReference type="PANTHER" id="PTHR48125:SF10">
    <property type="entry name" value="OS12G0136300 PROTEIN"/>
    <property type="match status" value="1"/>
</dbReference>
<proteinExistence type="predicted"/>
<dbReference type="RefSeq" id="WP_052544201.1">
    <property type="nucleotide sequence ID" value="NZ_CAACXP010000004.1"/>
</dbReference>
<dbReference type="AlphaFoldDB" id="A0AB38D3A0"/>
<feature type="compositionally biased region" description="Polar residues" evidence="1">
    <location>
        <begin position="468"/>
        <end position="480"/>
    </location>
</feature>
<dbReference type="EMBL" id="FSHM01000006">
    <property type="protein sequence ID" value="SIB52808.1"/>
    <property type="molecule type" value="Genomic_DNA"/>
</dbReference>
<gene>
    <name evidence="2" type="ORF">SAMEA2070301_03960</name>
</gene>
<dbReference type="Proteomes" id="UP000185210">
    <property type="component" value="Unassembled WGS sequence"/>
</dbReference>
<feature type="compositionally biased region" description="Low complexity" evidence="1">
    <location>
        <begin position="763"/>
        <end position="773"/>
    </location>
</feature>
<feature type="region of interest" description="Disordered" evidence="1">
    <location>
        <begin position="1"/>
        <end position="107"/>
    </location>
</feature>
<feature type="region of interest" description="Disordered" evidence="1">
    <location>
        <begin position="710"/>
        <end position="813"/>
    </location>
</feature>
<feature type="compositionally biased region" description="Basic and acidic residues" evidence="1">
    <location>
        <begin position="517"/>
        <end position="544"/>
    </location>
</feature>
<feature type="compositionally biased region" description="Basic and acidic residues" evidence="1">
    <location>
        <begin position="19"/>
        <end position="77"/>
    </location>
</feature>
<evidence type="ECO:0000313" key="2">
    <source>
        <dbReference type="EMBL" id="SIB52808.1"/>
    </source>
</evidence>
<comment type="caution">
    <text evidence="2">The sequence shown here is derived from an EMBL/GenBank/DDBJ whole genome shotgun (WGS) entry which is preliminary data.</text>
</comment>
<evidence type="ECO:0000313" key="3">
    <source>
        <dbReference type="Proteomes" id="UP000185210"/>
    </source>
</evidence>
<feature type="compositionally biased region" description="Low complexity" evidence="1">
    <location>
        <begin position="565"/>
        <end position="593"/>
    </location>
</feature>
<evidence type="ECO:0000256" key="1">
    <source>
        <dbReference type="SAM" id="MobiDB-lite"/>
    </source>
</evidence>
<protein>
    <submittedName>
        <fullName evidence="2">Uncharacterized protein</fullName>
    </submittedName>
</protein>
<feature type="compositionally biased region" description="Gly residues" evidence="1">
    <location>
        <begin position="490"/>
        <end position="510"/>
    </location>
</feature>
<feature type="region of interest" description="Disordered" evidence="1">
    <location>
        <begin position="409"/>
        <end position="661"/>
    </location>
</feature>
<organism evidence="2 3">
    <name type="scientific">Mycobacteroides abscessus subsp. abscessus</name>
    <dbReference type="NCBI Taxonomy" id="1185650"/>
    <lineage>
        <taxon>Bacteria</taxon>
        <taxon>Bacillati</taxon>
        <taxon>Actinomycetota</taxon>
        <taxon>Actinomycetes</taxon>
        <taxon>Mycobacteriales</taxon>
        <taxon>Mycobacteriaceae</taxon>
        <taxon>Mycobacteroides</taxon>
        <taxon>Mycobacteroides abscessus</taxon>
    </lineage>
</organism>
<sequence length="813" mass="83389">MAITFDNPSEVLSLLNGIKPDEPAPEEKPRPDPPRKIEPKPKTEPEQKTPAEPKAEPKPEPATKPEPKAAPKSEPKPGPKPAAATSGDGGRSWNKGRVGTQMGVPPSAVRNLKQGETIAGIKGLAKGQWGAGQHHSKSVGNLAAKITPTAIGKGGVKLAARSLPVLGSLYSGYAAYQAFKTGDAVGGVLNLVGVIPGPIGWIGMGAAAIWEIGGWGDPYDKWAEPDGTSTFMLPRVAKDEAGVTKLDAEITAAQRQVFSFQDGPTGTVWDERHPVALRLDGPNVKNALDAWLTGITSLFAQIDTTMQQSNEDYFNRQRQTLQPHFKAMSDLKTKGTEIMSELKAASVGAEDAYKAVLAANSGARDQLSEKGELTDQGAVETTFATVEKGLSKITEAETKLGQIAADTPSAAVPVTGGTTNAPGYREAPKAPEKPVTQNPSPLPGSTPKQETPQQNPKQENKNDDTLSKILSQLGQQAKAPTSTPNTPSSGLGGSNPLGGSGLGGNQGGGTPLSQTKPEVKDADKDKKKLTDDKKPTDRKKEDVKPLTTTKAENAKAQVKPADAKPQTTPASAPVAAAAAPAGTPTPAAQNAAHAAKEGEKPNTDVDVKGQKTTFPDPKTAKMAQLLSQADPTHPMSLADAAKQAGLVPPVPGQDPGQQINPAEAKAGDVLVSGNKNYMLLGDGKFYDLTDYKVVGADELPKELGDRAGYFRLADANPGQPAGTQPGPVSPQSQTAPAMPVSNPTGAPAGPQAAPAPGMPPATPGSVPSVGAPGVPKPGAPGAGPGNAAATDTGTGAGGPSTAGGQRMDPGAVR</sequence>
<name>A0AB38D3A0_9MYCO</name>
<feature type="compositionally biased region" description="Basic and acidic residues" evidence="1">
    <location>
        <begin position="594"/>
        <end position="609"/>
    </location>
</feature>
<accession>A0AB38D3A0</accession>
<feature type="compositionally biased region" description="Polar residues" evidence="1">
    <location>
        <begin position="446"/>
        <end position="457"/>
    </location>
</feature>
<feature type="compositionally biased region" description="Low complexity" evidence="1">
    <location>
        <begin position="743"/>
        <end position="755"/>
    </location>
</feature>
<reference evidence="2 3" key="1">
    <citation type="submission" date="2016-11" db="EMBL/GenBank/DDBJ databases">
        <authorList>
            <consortium name="Pathogen Informatics"/>
        </authorList>
    </citation>
    <scope>NUCLEOTIDE SEQUENCE [LARGE SCALE GENOMIC DNA]</scope>
    <source>
        <strain evidence="2 3">104</strain>
    </source>
</reference>